<dbReference type="AlphaFoldDB" id="A0A1I6PVV4"/>
<gene>
    <name evidence="2" type="ORF">SAMN05444972_102168</name>
</gene>
<dbReference type="RefSeq" id="WP_091833951.1">
    <property type="nucleotide sequence ID" value="NZ_FPAA01000002.1"/>
</dbReference>
<protein>
    <submittedName>
        <fullName evidence="2">Butirosin biosynthesis protein H, N-terminal</fullName>
    </submittedName>
</protein>
<reference evidence="3" key="1">
    <citation type="submission" date="2016-10" db="EMBL/GenBank/DDBJ databases">
        <authorList>
            <person name="Varghese N."/>
            <person name="Submissions S."/>
        </authorList>
    </citation>
    <scope>NUCLEOTIDE SEQUENCE [LARGE SCALE GENOMIC DNA]</scope>
    <source>
        <strain evidence="3">DSM 45789</strain>
    </source>
</reference>
<feature type="domain" description="Butirosin biosynthesis protein H N-terminal" evidence="1">
    <location>
        <begin position="62"/>
        <end position="130"/>
    </location>
</feature>
<dbReference type="OrthoDB" id="2525930at2"/>
<name>A0A1I6PVV4_9BACL</name>
<dbReference type="Pfam" id="PF14399">
    <property type="entry name" value="BtrH_N"/>
    <property type="match status" value="1"/>
</dbReference>
<evidence type="ECO:0000259" key="1">
    <source>
        <dbReference type="Pfam" id="PF14399"/>
    </source>
</evidence>
<dbReference type="InterPro" id="IPR026935">
    <property type="entry name" value="BtrH_N"/>
</dbReference>
<sequence>MGEVTAYIDSNKNCFHLVLAAILKRKGIHPDYAWNQAGLYYEDLGDEWKLTPYFESVDNCLHGVQVRSESFSTSDHLIERLDALLTPERTVVVGVDIYELPYCLYYQEKHAPHSIEILRREDGNYQICDHFFQFIDPLSRSDLKKALDSYEQHCLLKTNLHYLQLSEREWKLPDLADAMTVMKKNCAMMEGVLLEGMEPLGSGIYGFQVIDHLMHRLDTMLSMEEVVAKEIMEEMYCNLKEISHSRDNYGAFLKRMGLEELISPIEEAGQCWKAAANMLLRAKVAGNHEGMKPRIFKRLERVKEQERLVVEQIGNYLAVTGK</sequence>
<accession>A0A1I6PVV4</accession>
<evidence type="ECO:0000313" key="2">
    <source>
        <dbReference type="EMBL" id="SFS44329.1"/>
    </source>
</evidence>
<dbReference type="Proteomes" id="UP000198660">
    <property type="component" value="Unassembled WGS sequence"/>
</dbReference>
<evidence type="ECO:0000313" key="3">
    <source>
        <dbReference type="Proteomes" id="UP000198660"/>
    </source>
</evidence>
<proteinExistence type="predicted"/>
<keyword evidence="3" id="KW-1185">Reference proteome</keyword>
<dbReference type="EMBL" id="FPAA01000002">
    <property type="protein sequence ID" value="SFS44329.1"/>
    <property type="molecule type" value="Genomic_DNA"/>
</dbReference>
<organism evidence="2 3">
    <name type="scientific">Marininema halotolerans</name>
    <dbReference type="NCBI Taxonomy" id="1155944"/>
    <lineage>
        <taxon>Bacteria</taxon>
        <taxon>Bacillati</taxon>
        <taxon>Bacillota</taxon>
        <taxon>Bacilli</taxon>
        <taxon>Bacillales</taxon>
        <taxon>Thermoactinomycetaceae</taxon>
        <taxon>Marininema</taxon>
    </lineage>
</organism>